<reference evidence="5" key="1">
    <citation type="submission" date="2025-08" db="UniProtKB">
        <authorList>
            <consortium name="RefSeq"/>
        </authorList>
    </citation>
    <scope>IDENTIFICATION</scope>
    <source>
        <tissue evidence="5">White muscle</tissue>
    </source>
</reference>
<dbReference type="CTD" id="5346"/>
<evidence type="ECO:0000313" key="5">
    <source>
        <dbReference type="RefSeq" id="XP_038856301.1"/>
    </source>
</evidence>
<dbReference type="KEGG" id="snh:120053223"/>
<comment type="subcellular location">
    <subcellularLocation>
        <location evidence="1">Lipid droplet</location>
    </subcellularLocation>
</comment>
<sequence>MAPEKTASTKAQLKDNVFVRLLSLPAVSSTCEVIERTYTSTKQTHPLLCSVCGVYERGARTASSLAVWSIQPAIDRLETQLVAANNLACKGLDHLEEKIPALQYPPEKLASGIVDAVTSTVQTAKEGIASPIAGTSDRVLSMASSWLQLTRSAFGDGFSYILNSKPVHLAGEGADTALTLAESLVNYVLPGSSEENESAALWEQESGVSAPGLPPSYRRLGALASTVCRRAYNQTAATLQHAKSQGQDLVTHISGVSPLTEYAMKNLEAVETVGLFFQSSLMGFFSWEEQRDKATEAEFQKVMNPYIVPALEQSGGGLQRLVSGLGYPLQINYMSVVSSVKSAPQTTFGLAKNGLGAVLETLGSARERVVNSISYYVMIPGLYSYKESEAGCSAGDEEDGEPKISDEARLLKQRVLLQIPQQQRMILGQSYTSIVTQRIPQRGEIAMRSRNSSYTHNVHSRRYSPTAKYVVTVEPIQKDTTQMDD</sequence>
<dbReference type="Proteomes" id="UP000808372">
    <property type="component" value="Chromosome 9"/>
</dbReference>
<dbReference type="InterPro" id="IPR004279">
    <property type="entry name" value="Perilipin"/>
</dbReference>
<evidence type="ECO:0000313" key="4">
    <source>
        <dbReference type="Proteomes" id="UP000808372"/>
    </source>
</evidence>
<proteinExistence type="inferred from homology"/>
<protein>
    <submittedName>
        <fullName evidence="5">Perilipin-1</fullName>
    </submittedName>
</protein>
<dbReference type="GO" id="GO:0005811">
    <property type="term" value="C:lipid droplet"/>
    <property type="evidence" value="ECO:0007669"/>
    <property type="project" value="UniProtKB-SubCell"/>
</dbReference>
<evidence type="ECO:0000256" key="1">
    <source>
        <dbReference type="ARBA" id="ARBA00004502"/>
    </source>
</evidence>
<keyword evidence="4" id="KW-1185">Reference proteome</keyword>
<keyword evidence="3" id="KW-0551">Lipid droplet</keyword>
<organism evidence="4 5">
    <name type="scientific">Salvelinus namaycush</name>
    <name type="common">Lake trout</name>
    <name type="synonym">Salmo namaycush</name>
    <dbReference type="NCBI Taxonomy" id="8040"/>
    <lineage>
        <taxon>Eukaryota</taxon>
        <taxon>Metazoa</taxon>
        <taxon>Chordata</taxon>
        <taxon>Craniata</taxon>
        <taxon>Vertebrata</taxon>
        <taxon>Euteleostomi</taxon>
        <taxon>Actinopterygii</taxon>
        <taxon>Neopterygii</taxon>
        <taxon>Teleostei</taxon>
        <taxon>Protacanthopterygii</taxon>
        <taxon>Salmoniformes</taxon>
        <taxon>Salmonidae</taxon>
        <taxon>Salmoninae</taxon>
        <taxon>Salvelinus</taxon>
    </lineage>
</organism>
<comment type="similarity">
    <text evidence="2">Belongs to the perilipin family.</text>
</comment>
<name>A0A8U1BLF6_SALNM</name>
<dbReference type="RefSeq" id="XP_038856301.1">
    <property type="nucleotide sequence ID" value="XM_039000373.1"/>
</dbReference>
<dbReference type="PANTHER" id="PTHR47138">
    <property type="entry name" value="PERILIPIN-1"/>
    <property type="match status" value="1"/>
</dbReference>
<dbReference type="GeneID" id="120053223"/>
<dbReference type="Pfam" id="PF03036">
    <property type="entry name" value="Perilipin"/>
    <property type="match status" value="1"/>
</dbReference>
<evidence type="ECO:0000256" key="3">
    <source>
        <dbReference type="ARBA" id="ARBA00022677"/>
    </source>
</evidence>
<accession>A0A8U1BLF6</accession>
<dbReference type="AlphaFoldDB" id="A0A8U1BLF6"/>
<dbReference type="SUPFAM" id="SSF109775">
    <property type="entry name" value="Mannose-6-phosphate receptor binding protein 1 (Tip47), C-terminal domain"/>
    <property type="match status" value="1"/>
</dbReference>
<dbReference type="GO" id="GO:0006629">
    <property type="term" value="P:lipid metabolic process"/>
    <property type="evidence" value="ECO:0007669"/>
    <property type="project" value="InterPro"/>
</dbReference>
<evidence type="ECO:0000256" key="2">
    <source>
        <dbReference type="ARBA" id="ARBA00006311"/>
    </source>
</evidence>
<dbReference type="InterPro" id="IPR042998">
    <property type="entry name" value="PLIN1"/>
</dbReference>
<gene>
    <name evidence="5" type="primary">plin1</name>
</gene>
<dbReference type="PANTHER" id="PTHR47138:SF1">
    <property type="entry name" value="PERILIPIN-1"/>
    <property type="match status" value="1"/>
</dbReference>